<evidence type="ECO:0000256" key="1">
    <source>
        <dbReference type="ARBA" id="ARBA00009902"/>
    </source>
</evidence>
<dbReference type="InterPro" id="IPR013189">
    <property type="entry name" value="Glyco_hydro_32_C"/>
</dbReference>
<comment type="caution">
    <text evidence="8">The sequence shown here is derived from an EMBL/GenBank/DDBJ whole genome shotgun (WGS) entry which is preliminary data.</text>
</comment>
<evidence type="ECO:0000256" key="2">
    <source>
        <dbReference type="ARBA" id="ARBA00012758"/>
    </source>
</evidence>
<keyword evidence="3 5" id="KW-0378">Hydrolase</keyword>
<keyword evidence="4 5" id="KW-0326">Glycosidase</keyword>
<dbReference type="Gene3D" id="2.60.120.560">
    <property type="entry name" value="Exo-inulinase, domain 1"/>
    <property type="match status" value="1"/>
</dbReference>
<keyword evidence="9" id="KW-1185">Reference proteome</keyword>
<organism evidence="8 9">
    <name type="scientific">Corynebacterium lowii</name>
    <dbReference type="NCBI Taxonomy" id="1544413"/>
    <lineage>
        <taxon>Bacteria</taxon>
        <taxon>Bacillati</taxon>
        <taxon>Actinomycetota</taxon>
        <taxon>Actinomycetes</taxon>
        <taxon>Mycobacteriales</taxon>
        <taxon>Corynebacteriaceae</taxon>
        <taxon>Corynebacterium</taxon>
    </lineage>
</organism>
<proteinExistence type="inferred from homology"/>
<dbReference type="PANTHER" id="PTHR43101:SF1">
    <property type="entry name" value="BETA-FRUCTOSIDASE"/>
    <property type="match status" value="1"/>
</dbReference>
<evidence type="ECO:0000256" key="4">
    <source>
        <dbReference type="ARBA" id="ARBA00023295"/>
    </source>
</evidence>
<dbReference type="PANTHER" id="PTHR43101">
    <property type="entry name" value="BETA-FRUCTOSIDASE"/>
    <property type="match status" value="1"/>
</dbReference>
<dbReference type="Pfam" id="PF00251">
    <property type="entry name" value="Glyco_hydro_32N"/>
    <property type="match status" value="1"/>
</dbReference>
<dbReference type="InterPro" id="IPR051214">
    <property type="entry name" value="GH32_Enzymes"/>
</dbReference>
<dbReference type="InterPro" id="IPR023296">
    <property type="entry name" value="Glyco_hydro_beta-prop_sf"/>
</dbReference>
<evidence type="ECO:0000256" key="5">
    <source>
        <dbReference type="RuleBase" id="RU362110"/>
    </source>
</evidence>
<dbReference type="InterPro" id="IPR013320">
    <property type="entry name" value="ConA-like_dom_sf"/>
</dbReference>
<dbReference type="Pfam" id="PF08244">
    <property type="entry name" value="Glyco_hydro_32C"/>
    <property type="match status" value="1"/>
</dbReference>
<feature type="domain" description="Glycosyl hydrolase family 32 N-terminal" evidence="6">
    <location>
        <begin position="12"/>
        <end position="349"/>
    </location>
</feature>
<dbReference type="GO" id="GO:0004564">
    <property type="term" value="F:beta-fructofuranosidase activity"/>
    <property type="evidence" value="ECO:0007669"/>
    <property type="project" value="UniProtKB-EC"/>
</dbReference>
<gene>
    <name evidence="8" type="primary">scrB_2</name>
    <name evidence="8" type="ORF">Clow_01227</name>
</gene>
<dbReference type="InterPro" id="IPR001362">
    <property type="entry name" value="Glyco_hydro_32"/>
</dbReference>
<comment type="similarity">
    <text evidence="1 5">Belongs to the glycosyl hydrolase 32 family.</text>
</comment>
<name>A0A0Q0YVH0_9CORY</name>
<dbReference type="AlphaFoldDB" id="A0A0Q0YVH0"/>
<dbReference type="EC" id="3.2.1.26" evidence="2"/>
<protein>
    <recommendedName>
        <fullName evidence="2">beta-fructofuranosidase</fullName>
        <ecNumber evidence="2">3.2.1.26</ecNumber>
    </recommendedName>
</protein>
<evidence type="ECO:0000259" key="7">
    <source>
        <dbReference type="Pfam" id="PF08244"/>
    </source>
</evidence>
<reference evidence="8 9" key="1">
    <citation type="submission" date="2015-10" db="EMBL/GenBank/DDBJ databases">
        <title>Corynebacteirum lowii and Corynebacterium oculi species nova, derived from human clinical disease and and emended description of Corynebacterium mastiditis.</title>
        <authorList>
            <person name="Bernard K."/>
            <person name="Pacheco A.L."/>
            <person name="Mcdougall C."/>
            <person name="Burtx T."/>
            <person name="Weibe D."/>
            <person name="Tyler S."/>
            <person name="Olson A.B."/>
            <person name="Cnockaert M."/>
            <person name="Eguchi H."/>
            <person name="Kuwahara T."/>
            <person name="Nakayama-Imaohji H."/>
            <person name="Boudewijins M."/>
            <person name="Van Hoecke F."/>
            <person name="Bernier A.-M."/>
            <person name="Vandamme P."/>
        </authorList>
    </citation>
    <scope>NUCLEOTIDE SEQUENCE [LARGE SCALE GENOMIC DNA]</scope>
    <source>
        <strain evidence="8 9">NML 130206</strain>
    </source>
</reference>
<dbReference type="RefSeq" id="WP_055177728.1">
    <property type="nucleotide sequence ID" value="NZ_JAUSQY010000001.1"/>
</dbReference>
<dbReference type="SUPFAM" id="SSF49899">
    <property type="entry name" value="Concanavalin A-like lectins/glucanases"/>
    <property type="match status" value="1"/>
</dbReference>
<evidence type="ECO:0000313" key="9">
    <source>
        <dbReference type="Proteomes" id="UP000050488"/>
    </source>
</evidence>
<dbReference type="Gene3D" id="2.115.10.20">
    <property type="entry name" value="Glycosyl hydrolase domain, family 43"/>
    <property type="match status" value="1"/>
</dbReference>
<dbReference type="EMBL" id="LKEV01000003">
    <property type="protein sequence ID" value="KQB86308.1"/>
    <property type="molecule type" value="Genomic_DNA"/>
</dbReference>
<sequence length="499" mass="54210">MSNTEYYRPELHLTAEVGVLDAPAAVLLDGDTWHVFHQYRPDPAAPARWGHQFSEDTPYEWEECDDVLAPSAEEAKVRAGSIAAMENGLHLYFTSVTSQTDSEQSTQIHLAHIDNLPATTADLSEDPLALDPQVERLGAVVTDETGAEAGINNFRSPCVVPDWVTHEDRDEGHAGWLMLAVTGSMERPGLAMLHSDDGRTWQLQGALRFEGNTGIDPAANIVSPRILRLRDEVDGEIHDVLLVTVEHEGVDISGYLVGQLHQAVFTVSSPFRRIDYGHDFTRPRNTTFTPGTMAEEERFDRAALVGQLNGIGRLDDPAKHLSLTAEGWANAMSIPRVTTLQGGVLFQTPAAGLVEQITHTHSAQSWTGLCEVPEGSEITVELLDAAGNLATRVSHRGSTLVLDRSMNPHHQGDRPASADLAEGDSDSLTIIVDGSTVEVFADGGAVSMASRVYFEGGCSEIRVSESGQASVERSFRRSAGSLDTSRLPDWAEEELDAEF</sequence>
<dbReference type="SUPFAM" id="SSF75005">
    <property type="entry name" value="Arabinanase/levansucrase/invertase"/>
    <property type="match status" value="1"/>
</dbReference>
<dbReference type="PATRIC" id="fig|1544413.3.peg.1236"/>
<dbReference type="Proteomes" id="UP000050488">
    <property type="component" value="Unassembled WGS sequence"/>
</dbReference>
<feature type="domain" description="Glycosyl hydrolase family 32 C-terminal" evidence="7">
    <location>
        <begin position="397"/>
        <end position="472"/>
    </location>
</feature>
<evidence type="ECO:0000313" key="8">
    <source>
        <dbReference type="EMBL" id="KQB86308.1"/>
    </source>
</evidence>
<accession>A0A0Q0YVH0</accession>
<dbReference type="GO" id="GO:0005975">
    <property type="term" value="P:carbohydrate metabolic process"/>
    <property type="evidence" value="ECO:0007669"/>
    <property type="project" value="InterPro"/>
</dbReference>
<dbReference type="InterPro" id="IPR013148">
    <property type="entry name" value="Glyco_hydro_32_N"/>
</dbReference>
<dbReference type="OrthoDB" id="9776657at2"/>
<dbReference type="STRING" id="1544413.Clow_01227"/>
<dbReference type="SMART" id="SM00640">
    <property type="entry name" value="Glyco_32"/>
    <property type="match status" value="1"/>
</dbReference>
<evidence type="ECO:0000256" key="3">
    <source>
        <dbReference type="ARBA" id="ARBA00022801"/>
    </source>
</evidence>
<evidence type="ECO:0000259" key="6">
    <source>
        <dbReference type="Pfam" id="PF00251"/>
    </source>
</evidence>